<organism evidence="2">
    <name type="scientific">Tanacetum cinerariifolium</name>
    <name type="common">Dalmatian daisy</name>
    <name type="synonym">Chrysanthemum cinerariifolium</name>
    <dbReference type="NCBI Taxonomy" id="118510"/>
    <lineage>
        <taxon>Eukaryota</taxon>
        <taxon>Viridiplantae</taxon>
        <taxon>Streptophyta</taxon>
        <taxon>Embryophyta</taxon>
        <taxon>Tracheophyta</taxon>
        <taxon>Spermatophyta</taxon>
        <taxon>Magnoliopsida</taxon>
        <taxon>eudicotyledons</taxon>
        <taxon>Gunneridae</taxon>
        <taxon>Pentapetalae</taxon>
        <taxon>asterids</taxon>
        <taxon>campanulids</taxon>
        <taxon>Asterales</taxon>
        <taxon>Asteraceae</taxon>
        <taxon>Asteroideae</taxon>
        <taxon>Anthemideae</taxon>
        <taxon>Anthemidinae</taxon>
        <taxon>Tanacetum</taxon>
    </lineage>
</organism>
<gene>
    <name evidence="2" type="ORF">Tci_558416</name>
</gene>
<feature type="region of interest" description="Disordered" evidence="1">
    <location>
        <begin position="93"/>
        <end position="137"/>
    </location>
</feature>
<feature type="non-terminal residue" evidence="2">
    <location>
        <position position="137"/>
    </location>
</feature>
<name>A0A699IUB3_TANCI</name>
<proteinExistence type="predicted"/>
<reference evidence="2" key="1">
    <citation type="journal article" date="2019" name="Sci. Rep.">
        <title>Draft genome of Tanacetum cinerariifolium, the natural source of mosquito coil.</title>
        <authorList>
            <person name="Yamashiro T."/>
            <person name="Shiraishi A."/>
            <person name="Satake H."/>
            <person name="Nakayama K."/>
        </authorList>
    </citation>
    <scope>NUCLEOTIDE SEQUENCE</scope>
</reference>
<evidence type="ECO:0000313" key="2">
    <source>
        <dbReference type="EMBL" id="GEZ86443.1"/>
    </source>
</evidence>
<feature type="compositionally biased region" description="Basic and acidic residues" evidence="1">
    <location>
        <begin position="93"/>
        <end position="104"/>
    </location>
</feature>
<protein>
    <submittedName>
        <fullName evidence="2">Uncharacterized protein</fullName>
    </submittedName>
</protein>
<evidence type="ECO:0000256" key="1">
    <source>
        <dbReference type="SAM" id="MobiDB-lite"/>
    </source>
</evidence>
<dbReference type="AlphaFoldDB" id="A0A699IUB3"/>
<comment type="caution">
    <text evidence="2">The sequence shown here is derived from an EMBL/GenBank/DDBJ whole genome shotgun (WGS) entry which is preliminary data.</text>
</comment>
<accession>A0A699IUB3</accession>
<dbReference type="EMBL" id="BKCJ010334143">
    <property type="protein sequence ID" value="GEZ86443.1"/>
    <property type="molecule type" value="Genomic_DNA"/>
</dbReference>
<sequence length="137" mass="15549">MDPDIENITLNEYLEYKAAKERKLWDNVRSKRSPTNYDKAAFDSFQRNKSSTFNYPYSHNLPHPRPCSLHVQPNPKNHFVATNVSNDVDIESKRKAQAAKDKVGGKRPAAEQASRQTKKKKTIPLSFALSGSEVDDS</sequence>